<dbReference type="InterPro" id="IPR035996">
    <property type="entry name" value="4pyrrol_Methylase_sf"/>
</dbReference>
<dbReference type="SUPFAM" id="SSF53790">
    <property type="entry name" value="Tetrapyrrole methylase"/>
    <property type="match status" value="1"/>
</dbReference>
<dbReference type="FunFam" id="3.40.1010.10:FF:000001">
    <property type="entry name" value="Siroheme synthase"/>
    <property type="match status" value="1"/>
</dbReference>
<dbReference type="Gene3D" id="3.40.50.10090">
    <property type="match status" value="2"/>
</dbReference>
<dbReference type="GO" id="GO:0019354">
    <property type="term" value="P:siroheme biosynthetic process"/>
    <property type="evidence" value="ECO:0007669"/>
    <property type="project" value="InterPro"/>
</dbReference>
<proteinExistence type="predicted"/>
<evidence type="ECO:0000256" key="3">
    <source>
        <dbReference type="ARBA" id="ARBA00022679"/>
    </source>
</evidence>
<dbReference type="EC" id="2.1.1.107" evidence="1"/>
<dbReference type="GO" id="GO:0032259">
    <property type="term" value="P:methylation"/>
    <property type="evidence" value="ECO:0007669"/>
    <property type="project" value="UniProtKB-KW"/>
</dbReference>
<feature type="domain" description="Tetrapyrrole methylase" evidence="6">
    <location>
        <begin position="11"/>
        <end position="232"/>
    </location>
</feature>
<dbReference type="PANTHER" id="PTHR45790">
    <property type="entry name" value="SIROHEME SYNTHASE-RELATED"/>
    <property type="match status" value="1"/>
</dbReference>
<keyword evidence="8" id="KW-0456">Lyase</keyword>
<keyword evidence="5" id="KW-0627">Porphyrin biosynthesis</keyword>
<dbReference type="InterPro" id="IPR000878">
    <property type="entry name" value="4pyrrol_Mease"/>
</dbReference>
<dbReference type="NCBIfam" id="NF004790">
    <property type="entry name" value="PRK06136.1"/>
    <property type="match status" value="1"/>
</dbReference>
<keyword evidence="4" id="KW-0949">S-adenosyl-L-methionine</keyword>
<dbReference type="Gene3D" id="3.30.950.10">
    <property type="entry name" value="Methyltransferase, Cobalt-precorrin-4 Transmethylase, Domain 2"/>
    <property type="match status" value="1"/>
</dbReference>
<dbReference type="FunFam" id="3.30.950.10:FF:000001">
    <property type="entry name" value="Siroheme synthase"/>
    <property type="match status" value="1"/>
</dbReference>
<feature type="domain" description="Tetrapyrrole biosynthesis uroporphyrinogen III synthase" evidence="7">
    <location>
        <begin position="286"/>
        <end position="519"/>
    </location>
</feature>
<dbReference type="NCBIfam" id="TIGR01469">
    <property type="entry name" value="cobA_cysG_Cterm"/>
    <property type="match status" value="1"/>
</dbReference>
<dbReference type="eggNOG" id="COG1587">
    <property type="taxonomic scope" value="Bacteria"/>
</dbReference>
<dbReference type="InterPro" id="IPR014777">
    <property type="entry name" value="4pyrrole_Mease_sub1"/>
</dbReference>
<dbReference type="Gene3D" id="3.40.1010.10">
    <property type="entry name" value="Cobalt-precorrin-4 Transmethylase, Domain 1"/>
    <property type="match status" value="1"/>
</dbReference>
<dbReference type="PATRIC" id="fig|1303518.3.peg.712"/>
<dbReference type="KEGG" id="ccz:CCALI_00706"/>
<dbReference type="GO" id="GO:0004851">
    <property type="term" value="F:uroporphyrin-III C-methyltransferase activity"/>
    <property type="evidence" value="ECO:0007669"/>
    <property type="project" value="UniProtKB-EC"/>
</dbReference>
<protein>
    <recommendedName>
        <fullName evidence="1">uroporphyrinogen-III C-methyltransferase</fullName>
        <ecNumber evidence="1">2.1.1.107</ecNumber>
    </recommendedName>
</protein>
<keyword evidence="3 8" id="KW-0808">Transferase</keyword>
<organism evidence="8 9">
    <name type="scientific">Chthonomonas calidirosea (strain DSM 23976 / ICMP 18418 / T49)</name>
    <dbReference type="NCBI Taxonomy" id="1303518"/>
    <lineage>
        <taxon>Bacteria</taxon>
        <taxon>Bacillati</taxon>
        <taxon>Armatimonadota</taxon>
        <taxon>Chthonomonadia</taxon>
        <taxon>Chthonomonadales</taxon>
        <taxon>Chthonomonadaceae</taxon>
        <taxon>Chthonomonas</taxon>
    </lineage>
</organism>
<dbReference type="RefSeq" id="WP_016482093.1">
    <property type="nucleotide sequence ID" value="NC_021487.1"/>
</dbReference>
<dbReference type="InterPro" id="IPR006366">
    <property type="entry name" value="CobA/CysG_C"/>
</dbReference>
<dbReference type="PANTHER" id="PTHR45790:SF3">
    <property type="entry name" value="S-ADENOSYL-L-METHIONINE-DEPENDENT UROPORPHYRINOGEN III METHYLTRANSFERASE, CHLOROPLASTIC"/>
    <property type="match status" value="1"/>
</dbReference>
<dbReference type="InterPro" id="IPR036108">
    <property type="entry name" value="4pyrrol_syn_uPrphyn_synt_sf"/>
</dbReference>
<evidence type="ECO:0000313" key="8">
    <source>
        <dbReference type="EMBL" id="CCW34531.1"/>
    </source>
</evidence>
<dbReference type="CDD" id="cd06578">
    <property type="entry name" value="HemD"/>
    <property type="match status" value="1"/>
</dbReference>
<dbReference type="AlphaFoldDB" id="S0ESZ5"/>
<dbReference type="GO" id="GO:0004852">
    <property type="term" value="F:uroporphyrinogen-III synthase activity"/>
    <property type="evidence" value="ECO:0007669"/>
    <property type="project" value="InterPro"/>
</dbReference>
<evidence type="ECO:0000256" key="4">
    <source>
        <dbReference type="ARBA" id="ARBA00022691"/>
    </source>
</evidence>
<evidence type="ECO:0000256" key="2">
    <source>
        <dbReference type="ARBA" id="ARBA00022603"/>
    </source>
</evidence>
<dbReference type="SUPFAM" id="SSF69618">
    <property type="entry name" value="HemD-like"/>
    <property type="match status" value="1"/>
</dbReference>
<dbReference type="HOGENOM" id="CLU_011276_6_0_0"/>
<gene>
    <name evidence="8" type="ORF">CCALI_00706</name>
</gene>
<dbReference type="InterPro" id="IPR003754">
    <property type="entry name" value="4pyrrol_synth_uPrphyn_synth"/>
</dbReference>
<reference evidence="9" key="1">
    <citation type="submission" date="2013-03" db="EMBL/GenBank/DDBJ databases">
        <title>Genome sequence of Chthonomonas calidirosea, the first sequenced genome from the Armatimonadetes phylum (formally candidate division OP10).</title>
        <authorList>
            <person name="Lee K.C.Y."/>
            <person name="Morgan X.C."/>
            <person name="Dunfield P.F."/>
            <person name="Tamas I."/>
            <person name="Houghton K.M."/>
            <person name="Vyssotski M."/>
            <person name="Ryan J.L.J."/>
            <person name="Lagutin K."/>
            <person name="McDonald I.R."/>
            <person name="Stott M.B."/>
        </authorList>
    </citation>
    <scope>NUCLEOTIDE SEQUENCE [LARGE SCALE GENOMIC DNA]</scope>
    <source>
        <strain evidence="9">DSM 23976 / ICMP 18418 / T49</strain>
    </source>
</reference>
<evidence type="ECO:0000259" key="6">
    <source>
        <dbReference type="Pfam" id="PF00590"/>
    </source>
</evidence>
<dbReference type="InterPro" id="IPR003043">
    <property type="entry name" value="Uropor_MeTrfase_CS"/>
</dbReference>
<dbReference type="InterPro" id="IPR014776">
    <property type="entry name" value="4pyrrole_Mease_sub2"/>
</dbReference>
<dbReference type="PROSITE" id="PS00839">
    <property type="entry name" value="SUMT_1"/>
    <property type="match status" value="1"/>
</dbReference>
<accession>S0ESZ5</accession>
<evidence type="ECO:0000256" key="5">
    <source>
        <dbReference type="ARBA" id="ARBA00023244"/>
    </source>
</evidence>
<evidence type="ECO:0000313" key="9">
    <source>
        <dbReference type="Proteomes" id="UP000014227"/>
    </source>
</evidence>
<sequence>MLEAEENQGVVYLIGAGPGDPGLLTLRGRELLMQADIVVYDRLVHPAVLDYARPEALRIYVGKASARHTLTQEEINALLIRHAQEGKRVARLKGGDPFVFGRGGEEAEACRAAGVPYIVVPGITSAIAAPAYAGIPVTHRDAASSFCVITGHERDDGKESGRRTTGSAEGRRDWARLAHAADTLIFLMGVEALPEIVARLQEHGRDPQTPVALVQWGTWPQQRVVSGTLADIVDRIREAGLGPPAVCVVGEVVRLRERLRWFDDPQRQPLFGKRILVTRAREQASSLVELLRIRGAEVLEYPTIRIERLKDTNELDKALQSLNGYAWIVITSVNTVPVIAERLEALQLDARAFSMTKVAAIGPATANALREKLGIRADFVPTEAVAEALIDQWPDSEMRGKRVLLPRAREAREVLPERLRAMGAIVDVIPVYETVAVKLAEAVVENLMTGSIDAITFTASSTVKNLMQALSRGADDLEVRARLRSVCLAAIGPVTGQTLKEYGFEPTIVAEEHTIAGLVKALESYFAQRD</sequence>
<dbReference type="CDD" id="cd11642">
    <property type="entry name" value="SUMT"/>
    <property type="match status" value="1"/>
</dbReference>
<evidence type="ECO:0000259" key="7">
    <source>
        <dbReference type="Pfam" id="PF02602"/>
    </source>
</evidence>
<dbReference type="InterPro" id="IPR050161">
    <property type="entry name" value="Siro_Cobalamin_biosynth"/>
</dbReference>
<dbReference type="Pfam" id="PF02602">
    <property type="entry name" value="HEM4"/>
    <property type="match status" value="1"/>
</dbReference>
<keyword evidence="2 8" id="KW-0489">Methyltransferase</keyword>
<keyword evidence="9" id="KW-1185">Reference proteome</keyword>
<dbReference type="STRING" id="454171.CP488_00447"/>
<dbReference type="Proteomes" id="UP000014227">
    <property type="component" value="Chromosome I"/>
</dbReference>
<dbReference type="EMBL" id="HF951689">
    <property type="protein sequence ID" value="CCW34531.1"/>
    <property type="molecule type" value="Genomic_DNA"/>
</dbReference>
<dbReference type="InParanoid" id="S0ESZ5"/>
<dbReference type="Pfam" id="PF00590">
    <property type="entry name" value="TP_methylase"/>
    <property type="match status" value="1"/>
</dbReference>
<dbReference type="eggNOG" id="COG0007">
    <property type="taxonomic scope" value="Bacteria"/>
</dbReference>
<dbReference type="FunCoup" id="S0ESZ5">
    <property type="interactions" value="359"/>
</dbReference>
<evidence type="ECO:0000256" key="1">
    <source>
        <dbReference type="ARBA" id="ARBA00012162"/>
    </source>
</evidence>
<name>S0ESZ5_CHTCT</name>